<reference evidence="1 2" key="1">
    <citation type="journal article" date="2023" name="Plants (Basel)">
        <title>Bridging the Gap: Combining Genomics and Transcriptomics Approaches to Understand Stylosanthes scabra, an Orphan Legume from the Brazilian Caatinga.</title>
        <authorList>
            <person name="Ferreira-Neto J.R.C."/>
            <person name="da Silva M.D."/>
            <person name="Binneck E."/>
            <person name="de Melo N.F."/>
            <person name="da Silva R.H."/>
            <person name="de Melo A.L.T.M."/>
            <person name="Pandolfi V."/>
            <person name="Bustamante F.O."/>
            <person name="Brasileiro-Vidal A.C."/>
            <person name="Benko-Iseppon A.M."/>
        </authorList>
    </citation>
    <scope>NUCLEOTIDE SEQUENCE [LARGE SCALE GENOMIC DNA]</scope>
    <source>
        <tissue evidence="1">Leaves</tissue>
    </source>
</reference>
<accession>A0ABU6ZX53</accession>
<name>A0ABU6ZX53_9FABA</name>
<dbReference type="EMBL" id="JASCZI010274957">
    <property type="protein sequence ID" value="MED6226291.1"/>
    <property type="molecule type" value="Genomic_DNA"/>
</dbReference>
<protein>
    <submittedName>
        <fullName evidence="1">Uncharacterized protein</fullName>
    </submittedName>
</protein>
<evidence type="ECO:0000313" key="2">
    <source>
        <dbReference type="Proteomes" id="UP001341840"/>
    </source>
</evidence>
<evidence type="ECO:0000313" key="1">
    <source>
        <dbReference type="EMBL" id="MED6226291.1"/>
    </source>
</evidence>
<dbReference type="Proteomes" id="UP001341840">
    <property type="component" value="Unassembled WGS sequence"/>
</dbReference>
<proteinExistence type="predicted"/>
<gene>
    <name evidence="1" type="ORF">PIB30_102135</name>
</gene>
<organism evidence="1 2">
    <name type="scientific">Stylosanthes scabra</name>
    <dbReference type="NCBI Taxonomy" id="79078"/>
    <lineage>
        <taxon>Eukaryota</taxon>
        <taxon>Viridiplantae</taxon>
        <taxon>Streptophyta</taxon>
        <taxon>Embryophyta</taxon>
        <taxon>Tracheophyta</taxon>
        <taxon>Spermatophyta</taxon>
        <taxon>Magnoliopsida</taxon>
        <taxon>eudicotyledons</taxon>
        <taxon>Gunneridae</taxon>
        <taxon>Pentapetalae</taxon>
        <taxon>rosids</taxon>
        <taxon>fabids</taxon>
        <taxon>Fabales</taxon>
        <taxon>Fabaceae</taxon>
        <taxon>Papilionoideae</taxon>
        <taxon>50 kb inversion clade</taxon>
        <taxon>dalbergioids sensu lato</taxon>
        <taxon>Dalbergieae</taxon>
        <taxon>Pterocarpus clade</taxon>
        <taxon>Stylosanthes</taxon>
    </lineage>
</organism>
<keyword evidence="2" id="KW-1185">Reference proteome</keyword>
<comment type="caution">
    <text evidence="1">The sequence shown here is derived from an EMBL/GenBank/DDBJ whole genome shotgun (WGS) entry which is preliminary data.</text>
</comment>
<sequence length="166" mass="18929">MVEQWHVKKDPKGKGKEVVKKRIVLKKWNWWACNSYDASTGDQLIGGYATDQNGATIVWLGDRAHQGSSSEAYLMGIEDDIQFLIEEMNAREEEINICVYVKEIADWLHETKETSWSQSVGVDVMVMEIYCHWIDCVGVLLILDGNAEGNEMDLQDVHCPPRLGRE</sequence>